<dbReference type="AlphaFoldDB" id="M7PRL8"/>
<sequence>MQFILSRFRRAHSQPRVFILPNRYGYGFALLLVVMLLGAINYNNSLAHLLVFLLAAMGHVAMHHCYRNVSRLSCKPGKASNSFAGSHIQLPISVSNSSAQAICQIAIASMDNEKFRSWLPFRHFTRYRLRQQLTRLEPQQTQTLSLPIPAKQRGWQKIGRLRVSSVYPLGLLNCWFFLEIDDEVLIYPKPFGNKPMPNAGEGDEGKAMTQMVGNDDFAGFRRFRPGENHHQIAWKALARDDILRTKQYTMPSAQHRQFRWQDVADIVGTENKLSQLCQWICTAHQQGSRFSLQLPGQSIAAGNDSAHFHLCLRALAVYEG</sequence>
<protein>
    <submittedName>
        <fullName evidence="2">Uncharacterized protein</fullName>
    </submittedName>
</protein>
<dbReference type="eggNOG" id="COG1721">
    <property type="taxonomic scope" value="Bacteria"/>
</dbReference>
<gene>
    <name evidence="2" type="ORF">MPL1_07204</name>
</gene>
<keyword evidence="1" id="KW-0472">Membrane</keyword>
<evidence type="ECO:0000256" key="1">
    <source>
        <dbReference type="SAM" id="Phobius"/>
    </source>
</evidence>
<dbReference type="EMBL" id="APHR01000035">
    <property type="protein sequence ID" value="EMR13089.1"/>
    <property type="molecule type" value="Genomic_DNA"/>
</dbReference>
<dbReference type="RefSeq" id="WP_009726430.1">
    <property type="nucleotide sequence ID" value="NZ_APHR01000035.1"/>
</dbReference>
<accession>M7PRL8</accession>
<keyword evidence="1" id="KW-1133">Transmembrane helix</keyword>
<proteinExistence type="predicted"/>
<organism evidence="2 3">
    <name type="scientific">Methylophaga lonarensis MPL</name>
    <dbReference type="NCBI Taxonomy" id="1286106"/>
    <lineage>
        <taxon>Bacteria</taxon>
        <taxon>Pseudomonadati</taxon>
        <taxon>Pseudomonadota</taxon>
        <taxon>Gammaproteobacteria</taxon>
        <taxon>Thiotrichales</taxon>
        <taxon>Piscirickettsiaceae</taxon>
        <taxon>Methylophaga</taxon>
    </lineage>
</organism>
<name>M7PRL8_9GAMM</name>
<dbReference type="STRING" id="1286106.MPL1_07204"/>
<evidence type="ECO:0000313" key="3">
    <source>
        <dbReference type="Proteomes" id="UP000012019"/>
    </source>
</evidence>
<reference evidence="2 3" key="1">
    <citation type="journal article" date="2013" name="Genome Announc.">
        <title>Draft Genome Sequence of Methylophaga lonarensis MPLT, a Haloalkaliphilic (Non-Methane-Utilizing) Methylotroph.</title>
        <authorList>
            <person name="Shetty S.A."/>
            <person name="Marathe N.P."/>
            <person name="Munot H."/>
            <person name="Antony C.P."/>
            <person name="Dhotre D.P."/>
            <person name="Murrell J.C."/>
            <person name="Shouche Y.S."/>
        </authorList>
    </citation>
    <scope>NUCLEOTIDE SEQUENCE [LARGE SCALE GENOMIC DNA]</scope>
    <source>
        <strain evidence="2 3">MPL</strain>
    </source>
</reference>
<keyword evidence="1" id="KW-0812">Transmembrane</keyword>
<comment type="caution">
    <text evidence="2">The sequence shown here is derived from an EMBL/GenBank/DDBJ whole genome shotgun (WGS) entry which is preliminary data.</text>
</comment>
<dbReference type="PATRIC" id="fig|1286106.3.peg.1446"/>
<dbReference type="PANTHER" id="PTHR34351:SF1">
    <property type="entry name" value="SLR1927 PROTEIN"/>
    <property type="match status" value="1"/>
</dbReference>
<evidence type="ECO:0000313" key="2">
    <source>
        <dbReference type="EMBL" id="EMR13089.1"/>
    </source>
</evidence>
<keyword evidence="3" id="KW-1185">Reference proteome</keyword>
<dbReference type="Proteomes" id="UP000012019">
    <property type="component" value="Unassembled WGS sequence"/>
</dbReference>
<dbReference type="PANTHER" id="PTHR34351">
    <property type="entry name" value="SLR1927 PROTEIN-RELATED"/>
    <property type="match status" value="1"/>
</dbReference>
<feature type="transmembrane region" description="Helical" evidence="1">
    <location>
        <begin position="21"/>
        <end position="40"/>
    </location>
</feature>
<dbReference type="OrthoDB" id="5298497at2"/>